<reference evidence="3 4" key="1">
    <citation type="submission" date="2020-08" db="EMBL/GenBank/DDBJ databases">
        <title>Genomic Encyclopedia of Type Strains, Phase IV (KMG-IV): sequencing the most valuable type-strain genomes for metagenomic binning, comparative biology and taxonomic classification.</title>
        <authorList>
            <person name="Goeker M."/>
        </authorList>
    </citation>
    <scope>NUCLEOTIDE SEQUENCE [LARGE SCALE GENOMIC DNA]</scope>
    <source>
        <strain evidence="3 4">DSM 24163</strain>
    </source>
</reference>
<name>A0A7W8D7Z0_9GAMM</name>
<protein>
    <submittedName>
        <fullName evidence="3">Uncharacterized protein</fullName>
    </submittedName>
</protein>
<evidence type="ECO:0000313" key="3">
    <source>
        <dbReference type="EMBL" id="MBB5209594.1"/>
    </source>
</evidence>
<proteinExistence type="predicted"/>
<comment type="caution">
    <text evidence="3">The sequence shown here is derived from an EMBL/GenBank/DDBJ whole genome shotgun (WGS) entry which is preliminary data.</text>
</comment>
<gene>
    <name evidence="3" type="ORF">HNQ52_003166</name>
</gene>
<evidence type="ECO:0000256" key="1">
    <source>
        <dbReference type="SAM" id="MobiDB-lite"/>
    </source>
</evidence>
<dbReference type="AlphaFoldDB" id="A0A7W8D7Z0"/>
<sequence length="326" mass="34875">MKRYAVLACASLFALALTACQKEDAAGESPAAQAKATSNPADAITAAAQKLKEGDVLAVVQLSVPPARYEKLKTEWKAKMAEDPPSEEDKLEFQAMMTKLTAPDAENTLMAEAEPELAKFDTEIAPQLPMWIGMGQGFAMQSVNANADMTPEQKKQASDVITAMVAWLQGVKLSDRALVKQAIGEAVETARAIDLKTLDEARALEFEPAMAKFGIAFEGVKDILKVYGLDLNQTFDSVKASVVSETGDTAKVKVDYTLFGQQLSTVSDMVKIDDRWYGKDTIAQIEKELAPAPADAAPDAMGEPMDDAAPLDGQPEAAPADAATQE</sequence>
<accession>A0A7W8D7Z0</accession>
<evidence type="ECO:0000313" key="4">
    <source>
        <dbReference type="Proteomes" id="UP000521199"/>
    </source>
</evidence>
<feature type="compositionally biased region" description="Low complexity" evidence="1">
    <location>
        <begin position="290"/>
        <end position="310"/>
    </location>
</feature>
<feature type="chain" id="PRO_5030736335" evidence="2">
    <location>
        <begin position="20"/>
        <end position="326"/>
    </location>
</feature>
<feature type="region of interest" description="Disordered" evidence="1">
    <location>
        <begin position="290"/>
        <end position="326"/>
    </location>
</feature>
<dbReference type="EMBL" id="JACHHP010000007">
    <property type="protein sequence ID" value="MBB5209594.1"/>
    <property type="molecule type" value="Genomic_DNA"/>
</dbReference>
<evidence type="ECO:0000256" key="2">
    <source>
        <dbReference type="SAM" id="SignalP"/>
    </source>
</evidence>
<keyword evidence="2" id="KW-0732">Signal</keyword>
<organism evidence="3 4">
    <name type="scientific">Chiayiivirga flava</name>
    <dbReference type="NCBI Taxonomy" id="659595"/>
    <lineage>
        <taxon>Bacteria</taxon>
        <taxon>Pseudomonadati</taxon>
        <taxon>Pseudomonadota</taxon>
        <taxon>Gammaproteobacteria</taxon>
        <taxon>Lysobacterales</taxon>
        <taxon>Lysobacteraceae</taxon>
        <taxon>Chiayiivirga</taxon>
    </lineage>
</organism>
<dbReference type="PROSITE" id="PS51257">
    <property type="entry name" value="PROKAR_LIPOPROTEIN"/>
    <property type="match status" value="1"/>
</dbReference>
<dbReference type="Proteomes" id="UP000521199">
    <property type="component" value="Unassembled WGS sequence"/>
</dbReference>
<keyword evidence="4" id="KW-1185">Reference proteome</keyword>
<dbReference type="RefSeq" id="WP_183962133.1">
    <property type="nucleotide sequence ID" value="NZ_JACHHP010000007.1"/>
</dbReference>
<feature type="signal peptide" evidence="2">
    <location>
        <begin position="1"/>
        <end position="19"/>
    </location>
</feature>